<reference evidence="7" key="1">
    <citation type="submission" date="2025-08" db="UniProtKB">
        <authorList>
            <consortium name="Ensembl"/>
        </authorList>
    </citation>
    <scope>IDENTIFICATION</scope>
</reference>
<evidence type="ECO:0000256" key="3">
    <source>
        <dbReference type="ARBA" id="ARBA00023128"/>
    </source>
</evidence>
<protein>
    <recommendedName>
        <fullName evidence="6">Mitochondrial nucleoid factor 1</fullName>
    </recommendedName>
    <alternativeName>
        <fullName evidence="5">Mitochondrial protein M19</fullName>
    </alternativeName>
</protein>
<accession>A0A667FVS4</accession>
<evidence type="ECO:0000313" key="8">
    <source>
        <dbReference type="Proteomes" id="UP000472241"/>
    </source>
</evidence>
<sequence>MAASRYRRFLKLCEEWPVDETKRGRDLGAYLRQRVAQAFREGENTQIAEPEACDQMYESLARLHSNYYKHKYPRPRDTSFSGLSVEEYKLILSTGIDSTAALSGWFANDSLSLSSQGELSTKTALLDGNSCGIAQRKF</sequence>
<evidence type="ECO:0000256" key="1">
    <source>
        <dbReference type="ARBA" id="ARBA00004436"/>
    </source>
</evidence>
<dbReference type="GO" id="GO:0034551">
    <property type="term" value="P:mitochondrial respiratory chain complex III assembly"/>
    <property type="evidence" value="ECO:0007669"/>
    <property type="project" value="TreeGrafter"/>
</dbReference>
<dbReference type="GO" id="GO:0042645">
    <property type="term" value="C:mitochondrial nucleoid"/>
    <property type="evidence" value="ECO:0007669"/>
    <property type="project" value="UniProtKB-SubCell"/>
</dbReference>
<dbReference type="Proteomes" id="UP000472241">
    <property type="component" value="Unplaced"/>
</dbReference>
<dbReference type="AlphaFoldDB" id="A0A667FVS4"/>
<keyword evidence="4" id="KW-1135">Mitochondrion nucleoid</keyword>
<evidence type="ECO:0000256" key="5">
    <source>
        <dbReference type="ARBA" id="ARBA00031206"/>
    </source>
</evidence>
<evidence type="ECO:0000313" key="7">
    <source>
        <dbReference type="Ensembl" id="ENSLCNP00005006611.1"/>
    </source>
</evidence>
<comment type="subcellular location">
    <subcellularLocation>
        <location evidence="1">Mitochondrion matrix</location>
        <location evidence="1">Mitochondrion nucleoid</location>
    </subcellularLocation>
</comment>
<evidence type="ECO:0000256" key="6">
    <source>
        <dbReference type="ARBA" id="ARBA00032983"/>
    </source>
</evidence>
<organism evidence="7 8">
    <name type="scientific">Lynx canadensis</name>
    <name type="common">Canada lynx</name>
    <name type="synonym">Felis canadensis</name>
    <dbReference type="NCBI Taxonomy" id="61383"/>
    <lineage>
        <taxon>Eukaryota</taxon>
        <taxon>Metazoa</taxon>
        <taxon>Chordata</taxon>
        <taxon>Craniata</taxon>
        <taxon>Vertebrata</taxon>
        <taxon>Euteleostomi</taxon>
        <taxon>Mammalia</taxon>
        <taxon>Eutheria</taxon>
        <taxon>Laurasiatheria</taxon>
        <taxon>Carnivora</taxon>
        <taxon>Feliformia</taxon>
        <taxon>Felidae</taxon>
        <taxon>Felinae</taxon>
        <taxon>Lynx</taxon>
    </lineage>
</organism>
<dbReference type="Pfam" id="PF20180">
    <property type="entry name" value="UQCC2_CBP6"/>
    <property type="match status" value="1"/>
</dbReference>
<keyword evidence="3" id="KW-0496">Mitochondrion</keyword>
<evidence type="ECO:0000256" key="2">
    <source>
        <dbReference type="ARBA" id="ARBA00022946"/>
    </source>
</evidence>
<dbReference type="PANTHER" id="PTHR34260">
    <property type="entry name" value="UBIQUINOL-CYTOCHROME-C REDUCTASE COMPLEX ASSEMBLY FACTOR 2"/>
    <property type="match status" value="1"/>
</dbReference>
<gene>
    <name evidence="7" type="primary">LOC115513826</name>
</gene>
<proteinExistence type="predicted"/>
<name>A0A667FVS4_LYNCA</name>
<reference evidence="7" key="2">
    <citation type="submission" date="2025-09" db="UniProtKB">
        <authorList>
            <consortium name="Ensembl"/>
        </authorList>
    </citation>
    <scope>IDENTIFICATION</scope>
</reference>
<evidence type="ECO:0000256" key="4">
    <source>
        <dbReference type="ARBA" id="ARBA00023271"/>
    </source>
</evidence>
<keyword evidence="2" id="KW-0809">Transit peptide</keyword>
<dbReference type="PANTHER" id="PTHR34260:SF1">
    <property type="entry name" value="UBIQUINOL-CYTOCHROME-C REDUCTASE COMPLEX ASSEMBLY FACTOR 2"/>
    <property type="match status" value="1"/>
</dbReference>
<keyword evidence="8" id="KW-1185">Reference proteome</keyword>
<dbReference type="InterPro" id="IPR037698">
    <property type="entry name" value="UQCC2"/>
</dbReference>
<dbReference type="Ensembl" id="ENSLCNT00005007427.1">
    <property type="protein sequence ID" value="ENSLCNP00005006611.1"/>
    <property type="gene ID" value="ENSLCNG00005004377.1"/>
</dbReference>